<dbReference type="PROSITE" id="PS51891">
    <property type="entry name" value="CENP_V_GFA"/>
    <property type="match status" value="1"/>
</dbReference>
<evidence type="ECO:0000256" key="5">
    <source>
        <dbReference type="SAM" id="MobiDB-lite"/>
    </source>
</evidence>
<dbReference type="SUPFAM" id="SSF51316">
    <property type="entry name" value="Mss4-like"/>
    <property type="match status" value="1"/>
</dbReference>
<keyword evidence="3" id="KW-0862">Zinc</keyword>
<evidence type="ECO:0000259" key="6">
    <source>
        <dbReference type="PROSITE" id="PS51891"/>
    </source>
</evidence>
<name>Q2RS53_RHORT</name>
<dbReference type="GO" id="GO:0046872">
    <property type="term" value="F:metal ion binding"/>
    <property type="evidence" value="ECO:0007669"/>
    <property type="project" value="UniProtKB-KW"/>
</dbReference>
<dbReference type="Gene3D" id="3.90.1590.10">
    <property type="entry name" value="glutathione-dependent formaldehyde- activating enzyme (gfa)"/>
    <property type="match status" value="1"/>
</dbReference>
<reference evidence="7 8" key="1">
    <citation type="journal article" date="2011" name="Stand. Genomic Sci.">
        <title>Complete genome sequence of Rhodospirillum rubrum type strain (S1).</title>
        <authorList>
            <person name="Munk A.C."/>
            <person name="Copeland A."/>
            <person name="Lucas S."/>
            <person name="Lapidus A."/>
            <person name="Del Rio T.G."/>
            <person name="Barry K."/>
            <person name="Detter J.C."/>
            <person name="Hammon N."/>
            <person name="Israni S."/>
            <person name="Pitluck S."/>
            <person name="Brettin T."/>
            <person name="Bruce D."/>
            <person name="Han C."/>
            <person name="Tapia R."/>
            <person name="Gilna P."/>
            <person name="Schmutz J."/>
            <person name="Larimer F."/>
            <person name="Land M."/>
            <person name="Kyrpides N.C."/>
            <person name="Mavromatis K."/>
            <person name="Richardson P."/>
            <person name="Rohde M."/>
            <person name="Goker M."/>
            <person name="Klenk H.P."/>
            <person name="Zhang Y."/>
            <person name="Roberts G.P."/>
            <person name="Reslewic S."/>
            <person name="Schwartz D.C."/>
        </authorList>
    </citation>
    <scope>NUCLEOTIDE SEQUENCE [LARGE SCALE GENOMIC DNA]</scope>
    <source>
        <strain evidence="8">ATCC 11170 / ATH 1.1.1 / DSM 467 / LMG 4362 / NCIMB 8255 / S1</strain>
    </source>
</reference>
<dbReference type="GO" id="GO:0016846">
    <property type="term" value="F:carbon-sulfur lyase activity"/>
    <property type="evidence" value="ECO:0007669"/>
    <property type="project" value="InterPro"/>
</dbReference>
<sequence length="161" mass="17433">MTESSDRAPRLTGGCQCGKVRYALFADPQGVHLCHCRMCQRAVGGPFAALAPVRVDEFAWTSGRPAFYPSSNLAERGFCRDCGTPLSFRYLTGDWIDVTLGSLDTPDRVAPVENFGVESRLSWLDRVVDLPGHETGDYPGGPETLAGLASNQAVPRPSDDE</sequence>
<dbReference type="RefSeq" id="WP_011389897.1">
    <property type="nucleotide sequence ID" value="NC_007643.1"/>
</dbReference>
<dbReference type="PATRIC" id="fig|269796.9.peg.2340"/>
<dbReference type="PhylomeDB" id="Q2RS53"/>
<evidence type="ECO:0000256" key="2">
    <source>
        <dbReference type="ARBA" id="ARBA00022723"/>
    </source>
</evidence>
<dbReference type="Proteomes" id="UP000001929">
    <property type="component" value="Chromosome"/>
</dbReference>
<evidence type="ECO:0000256" key="3">
    <source>
        <dbReference type="ARBA" id="ARBA00022833"/>
    </source>
</evidence>
<dbReference type="InterPro" id="IPR011057">
    <property type="entry name" value="Mss4-like_sf"/>
</dbReference>
<dbReference type="PANTHER" id="PTHR33337">
    <property type="entry name" value="GFA DOMAIN-CONTAINING PROTEIN"/>
    <property type="match status" value="1"/>
</dbReference>
<dbReference type="EnsemblBacteria" id="ABC23042">
    <property type="protein sequence ID" value="ABC23042"/>
    <property type="gene ID" value="Rru_A2242"/>
</dbReference>
<dbReference type="Pfam" id="PF04828">
    <property type="entry name" value="GFA"/>
    <property type="match status" value="1"/>
</dbReference>
<keyword evidence="4" id="KW-0456">Lyase</keyword>
<evidence type="ECO:0000313" key="7">
    <source>
        <dbReference type="EMBL" id="ABC23042.1"/>
    </source>
</evidence>
<keyword evidence="2" id="KW-0479">Metal-binding</keyword>
<accession>Q2RS53</accession>
<evidence type="ECO:0000256" key="4">
    <source>
        <dbReference type="ARBA" id="ARBA00023239"/>
    </source>
</evidence>
<dbReference type="HOGENOM" id="CLU_055491_4_0_5"/>
<dbReference type="AlphaFoldDB" id="Q2RS53"/>
<dbReference type="InterPro" id="IPR006913">
    <property type="entry name" value="CENP-V/GFA"/>
</dbReference>
<proteinExistence type="inferred from homology"/>
<dbReference type="KEGG" id="rru:Rru_A2242"/>
<comment type="similarity">
    <text evidence="1">Belongs to the Gfa family.</text>
</comment>
<dbReference type="PANTHER" id="PTHR33337:SF40">
    <property type="entry name" value="CENP-V_GFA DOMAIN-CONTAINING PROTEIN-RELATED"/>
    <property type="match status" value="1"/>
</dbReference>
<feature type="domain" description="CENP-V/GFA" evidence="6">
    <location>
        <begin position="11"/>
        <end position="113"/>
    </location>
</feature>
<evidence type="ECO:0000256" key="1">
    <source>
        <dbReference type="ARBA" id="ARBA00005495"/>
    </source>
</evidence>
<organism evidence="7 8">
    <name type="scientific">Rhodospirillum rubrum (strain ATCC 11170 / ATH 1.1.1 / DSM 467 / LMG 4362 / NCIMB 8255 / S1)</name>
    <dbReference type="NCBI Taxonomy" id="269796"/>
    <lineage>
        <taxon>Bacteria</taxon>
        <taxon>Pseudomonadati</taxon>
        <taxon>Pseudomonadota</taxon>
        <taxon>Alphaproteobacteria</taxon>
        <taxon>Rhodospirillales</taxon>
        <taxon>Rhodospirillaceae</taxon>
        <taxon>Rhodospirillum</taxon>
    </lineage>
</organism>
<feature type="region of interest" description="Disordered" evidence="5">
    <location>
        <begin position="133"/>
        <end position="161"/>
    </location>
</feature>
<evidence type="ECO:0000313" key="8">
    <source>
        <dbReference type="Proteomes" id="UP000001929"/>
    </source>
</evidence>
<dbReference type="STRING" id="269796.Rru_A2242"/>
<dbReference type="EMBL" id="CP000230">
    <property type="protein sequence ID" value="ABC23042.1"/>
    <property type="molecule type" value="Genomic_DNA"/>
</dbReference>
<keyword evidence="8" id="KW-1185">Reference proteome</keyword>
<dbReference type="eggNOG" id="COG3791">
    <property type="taxonomic scope" value="Bacteria"/>
</dbReference>
<gene>
    <name evidence="7" type="ordered locus">Rru_A2242</name>
</gene>
<protein>
    <submittedName>
        <fullName evidence="7">Glutathione-dependent formaldehyde-activating, GFA</fullName>
    </submittedName>
</protein>